<evidence type="ECO:0000313" key="1">
    <source>
        <dbReference type="EMBL" id="CAG8632627.1"/>
    </source>
</evidence>
<protein>
    <submittedName>
        <fullName evidence="1">18799_t:CDS:1</fullName>
    </submittedName>
</protein>
<dbReference type="EMBL" id="CAJVPV010008610">
    <property type="protein sequence ID" value="CAG8632627.1"/>
    <property type="molecule type" value="Genomic_DNA"/>
</dbReference>
<proteinExistence type="predicted"/>
<organism evidence="1 2">
    <name type="scientific">Acaulospora morrowiae</name>
    <dbReference type="NCBI Taxonomy" id="94023"/>
    <lineage>
        <taxon>Eukaryota</taxon>
        <taxon>Fungi</taxon>
        <taxon>Fungi incertae sedis</taxon>
        <taxon>Mucoromycota</taxon>
        <taxon>Glomeromycotina</taxon>
        <taxon>Glomeromycetes</taxon>
        <taxon>Diversisporales</taxon>
        <taxon>Acaulosporaceae</taxon>
        <taxon>Acaulospora</taxon>
    </lineage>
</organism>
<accession>A0A9N9DEI7</accession>
<gene>
    <name evidence="1" type="ORF">AMORRO_LOCUS9156</name>
</gene>
<evidence type="ECO:0000313" key="2">
    <source>
        <dbReference type="Proteomes" id="UP000789342"/>
    </source>
</evidence>
<keyword evidence="2" id="KW-1185">Reference proteome</keyword>
<comment type="caution">
    <text evidence="1">The sequence shown here is derived from an EMBL/GenBank/DDBJ whole genome shotgun (WGS) entry which is preliminary data.</text>
</comment>
<name>A0A9N9DEI7_9GLOM</name>
<sequence>MIAKKQDVAVMKKSLMICENQEKIDRKKGLIKEVSIKPDLSIELYPDVPDFAEQPIIPHRYKITEKLMTLRPDTMGIRLRVNAVILVNSNMCVVANITRTGRIKRNMELNSKNKWNCKTETSVTHGLTVMRAMKDIIVHEGLDIETINGMACQFQINNHNKDIGVSKQTIHPGCRNPDTLHDEGQEAKECNIKSRPASMQSQIDCTANPTSIISPSNTLSSQVMTSKH</sequence>
<reference evidence="1" key="1">
    <citation type="submission" date="2021-06" db="EMBL/GenBank/DDBJ databases">
        <authorList>
            <person name="Kallberg Y."/>
            <person name="Tangrot J."/>
            <person name="Rosling A."/>
        </authorList>
    </citation>
    <scope>NUCLEOTIDE SEQUENCE</scope>
    <source>
        <strain evidence="1">CL551</strain>
    </source>
</reference>
<dbReference type="Proteomes" id="UP000789342">
    <property type="component" value="Unassembled WGS sequence"/>
</dbReference>
<dbReference type="AlphaFoldDB" id="A0A9N9DEI7"/>